<gene>
    <name evidence="1" type="ORF">TSPGSL018_6005</name>
</gene>
<dbReference type="EMBL" id="GBEZ01016676">
    <property type="protein sequence ID" value="JAC69595.1"/>
    <property type="molecule type" value="Transcribed_RNA"/>
</dbReference>
<reference evidence="1" key="1">
    <citation type="submission" date="2014-05" db="EMBL/GenBank/DDBJ databases">
        <title>The transcriptome of the halophilic microalga Tetraselmis sp. GSL018 isolated from the Great Salt Lake, Utah.</title>
        <authorList>
            <person name="Jinkerson R.E."/>
            <person name="D'Adamo S."/>
            <person name="Posewitz M.C."/>
        </authorList>
    </citation>
    <scope>NUCLEOTIDE SEQUENCE</scope>
    <source>
        <strain evidence="1">GSL018</strain>
    </source>
</reference>
<proteinExistence type="predicted"/>
<accession>A0A061RG08</accession>
<organism evidence="1">
    <name type="scientific">Tetraselmis sp. GSL018</name>
    <dbReference type="NCBI Taxonomy" id="582737"/>
    <lineage>
        <taxon>Eukaryota</taxon>
        <taxon>Viridiplantae</taxon>
        <taxon>Chlorophyta</taxon>
        <taxon>core chlorophytes</taxon>
        <taxon>Chlorodendrophyceae</taxon>
        <taxon>Chlorodendrales</taxon>
        <taxon>Chlorodendraceae</taxon>
        <taxon>Tetraselmis</taxon>
    </lineage>
</organism>
<evidence type="ECO:0000313" key="1">
    <source>
        <dbReference type="EMBL" id="JAC69595.1"/>
    </source>
</evidence>
<sequence>MGREYPISAEVESQDNLLIRYGRHRRQLLELAKQGAPESAGPLPEEFAMLSSKHDFSMLLKDFEGLTASVISQGKTRFS</sequence>
<name>A0A061RG08_9CHLO</name>
<dbReference type="AlphaFoldDB" id="A0A061RG08"/>
<protein>
    <submittedName>
        <fullName evidence="1">Uncharacterized protein</fullName>
    </submittedName>
</protein>